<evidence type="ECO:0000256" key="4">
    <source>
        <dbReference type="ARBA" id="ARBA00022605"/>
    </source>
</evidence>
<keyword evidence="6 9" id="KW-0663">Pyridoxal phosphate</keyword>
<feature type="binding site" evidence="9">
    <location>
        <begin position="173"/>
        <end position="177"/>
    </location>
    <ligand>
        <name>pyridoxal 5'-phosphate</name>
        <dbReference type="ChEBI" id="CHEBI:597326"/>
    </ligand>
</feature>
<dbReference type="EMBL" id="JADIMU010000064">
    <property type="protein sequence ID" value="MBO8443918.1"/>
    <property type="molecule type" value="Genomic_DNA"/>
</dbReference>
<dbReference type="InterPro" id="IPR001926">
    <property type="entry name" value="TrpB-like_PALP"/>
</dbReference>
<evidence type="ECO:0000256" key="6">
    <source>
        <dbReference type="ARBA" id="ARBA00022898"/>
    </source>
</evidence>
<dbReference type="PANTHER" id="PTHR10314">
    <property type="entry name" value="CYSTATHIONINE BETA-SYNTHASE"/>
    <property type="match status" value="1"/>
</dbReference>
<dbReference type="AlphaFoldDB" id="A0A9D9EC07"/>
<dbReference type="InterPro" id="IPR050214">
    <property type="entry name" value="Cys_Synth/Cystath_Beta-Synth"/>
</dbReference>
<evidence type="ECO:0000256" key="1">
    <source>
        <dbReference type="ARBA" id="ARBA00001933"/>
    </source>
</evidence>
<reference evidence="12" key="2">
    <citation type="journal article" date="2021" name="PeerJ">
        <title>Extensive microbial diversity within the chicken gut microbiome revealed by metagenomics and culture.</title>
        <authorList>
            <person name="Gilroy R."/>
            <person name="Ravi A."/>
            <person name="Getino M."/>
            <person name="Pursley I."/>
            <person name="Horton D.L."/>
            <person name="Alikhan N.F."/>
            <person name="Baker D."/>
            <person name="Gharbi K."/>
            <person name="Hall N."/>
            <person name="Watson M."/>
            <person name="Adriaenssens E.M."/>
            <person name="Foster-Nyarko E."/>
            <person name="Jarju S."/>
            <person name="Secka A."/>
            <person name="Antonio M."/>
            <person name="Oren A."/>
            <person name="Chaudhuri R.R."/>
            <person name="La Ragione R."/>
            <person name="Hildebrand F."/>
            <person name="Pallen M.J."/>
        </authorList>
    </citation>
    <scope>NUCLEOTIDE SEQUENCE</scope>
    <source>
        <strain evidence="12">11167</strain>
    </source>
</reference>
<dbReference type="GO" id="GO:0004124">
    <property type="term" value="F:cysteine synthase activity"/>
    <property type="evidence" value="ECO:0007669"/>
    <property type="project" value="UniProtKB-EC"/>
</dbReference>
<name>A0A9D9EC07_9SPIR</name>
<dbReference type="InterPro" id="IPR005859">
    <property type="entry name" value="CysK"/>
</dbReference>
<comment type="caution">
    <text evidence="12">The sequence shown here is derived from an EMBL/GenBank/DDBJ whole genome shotgun (WGS) entry which is preliminary data.</text>
</comment>
<evidence type="ECO:0000259" key="11">
    <source>
        <dbReference type="Pfam" id="PF00291"/>
    </source>
</evidence>
<comment type="similarity">
    <text evidence="2">Belongs to the cysteine synthase/cystathionine beta-synthase family.</text>
</comment>
<evidence type="ECO:0000256" key="9">
    <source>
        <dbReference type="PIRSR" id="PIRSR605856-50"/>
    </source>
</evidence>
<dbReference type="InterPro" id="IPR036052">
    <property type="entry name" value="TrpB-like_PALP_sf"/>
</dbReference>
<feature type="domain" description="Tryptophan synthase beta chain-like PALP" evidence="11">
    <location>
        <begin position="6"/>
        <end position="285"/>
    </location>
</feature>
<dbReference type="InterPro" id="IPR005856">
    <property type="entry name" value="Cys_synth"/>
</dbReference>
<feature type="binding site" evidence="9">
    <location>
        <position position="261"/>
    </location>
    <ligand>
        <name>pyridoxal 5'-phosphate</name>
        <dbReference type="ChEBI" id="CHEBI:597326"/>
    </ligand>
</feature>
<sequence length="301" mass="32096">MRKENITFAIGNTDAVRLQHSGGEIYGKLERQNPLGSVKDRAALYMIEGAERRGELKEGGLIVEATSGNTGIALSYIASSRGYRCVIVMPENMSRERMATMKALGSELVLTPASEGMKGAVARARQIVENSPGAWMPDQFSNPDNERAHYETTAREIEADFGDSLTLIVAGIGSGGTISGIGRYFKQKGYKARIVGVEPASSAVITTGKAGRHRIQGIGAGFVPSNFNASVVDEVVTVSDEEAFSEARFLARKEGLFVGISSGAALAGAKKVMTSADKVLVIMPDEGERYLSGPLWEEDGV</sequence>
<dbReference type="NCBIfam" id="TIGR01136">
    <property type="entry name" value="cysKM"/>
    <property type="match status" value="1"/>
</dbReference>
<dbReference type="Gene3D" id="3.40.50.1100">
    <property type="match status" value="2"/>
</dbReference>
<dbReference type="SUPFAM" id="SSF53686">
    <property type="entry name" value="Tryptophan synthase beta subunit-like PLP-dependent enzymes"/>
    <property type="match status" value="1"/>
</dbReference>
<reference evidence="12" key="1">
    <citation type="submission" date="2020-10" db="EMBL/GenBank/DDBJ databases">
        <authorList>
            <person name="Gilroy R."/>
        </authorList>
    </citation>
    <scope>NUCLEOTIDE SEQUENCE</scope>
    <source>
        <strain evidence="12">11167</strain>
    </source>
</reference>
<evidence type="ECO:0000313" key="12">
    <source>
        <dbReference type="EMBL" id="MBO8443918.1"/>
    </source>
</evidence>
<feature type="binding site" evidence="9">
    <location>
        <position position="69"/>
    </location>
    <ligand>
        <name>pyridoxal 5'-phosphate</name>
        <dbReference type="ChEBI" id="CHEBI:597326"/>
    </ligand>
</feature>
<evidence type="ECO:0000256" key="5">
    <source>
        <dbReference type="ARBA" id="ARBA00022679"/>
    </source>
</evidence>
<dbReference type="EC" id="2.5.1.47" evidence="3"/>
<comment type="catalytic activity">
    <reaction evidence="8">
        <text>O-acetyl-L-serine + hydrogen sulfide = L-cysteine + acetate</text>
        <dbReference type="Rhea" id="RHEA:14829"/>
        <dbReference type="ChEBI" id="CHEBI:29919"/>
        <dbReference type="ChEBI" id="CHEBI:30089"/>
        <dbReference type="ChEBI" id="CHEBI:35235"/>
        <dbReference type="ChEBI" id="CHEBI:58340"/>
        <dbReference type="EC" id="2.5.1.47"/>
    </reaction>
</comment>
<dbReference type="GO" id="GO:0006535">
    <property type="term" value="P:cysteine biosynthetic process from serine"/>
    <property type="evidence" value="ECO:0007669"/>
    <property type="project" value="InterPro"/>
</dbReference>
<keyword evidence="7" id="KW-0198">Cysteine biosynthesis</keyword>
<dbReference type="Pfam" id="PF00291">
    <property type="entry name" value="PALP"/>
    <property type="match status" value="1"/>
</dbReference>
<feature type="modified residue" description="N6-(pyridoxal phosphate)lysine" evidence="10">
    <location>
        <position position="39"/>
    </location>
</feature>
<evidence type="ECO:0000313" key="13">
    <source>
        <dbReference type="Proteomes" id="UP000823633"/>
    </source>
</evidence>
<evidence type="ECO:0000256" key="10">
    <source>
        <dbReference type="PIRSR" id="PIRSR605856-51"/>
    </source>
</evidence>
<protein>
    <recommendedName>
        <fullName evidence="3">cysteine synthase</fullName>
        <ecNumber evidence="3">2.5.1.47</ecNumber>
    </recommendedName>
</protein>
<dbReference type="FunFam" id="3.40.50.1100:FF:000006">
    <property type="entry name" value="Cysteine synthase"/>
    <property type="match status" value="1"/>
</dbReference>
<evidence type="ECO:0000256" key="7">
    <source>
        <dbReference type="ARBA" id="ARBA00023192"/>
    </source>
</evidence>
<keyword evidence="5 12" id="KW-0808">Transferase</keyword>
<gene>
    <name evidence="12" type="primary">cysK</name>
    <name evidence="12" type="ORF">IAC42_09235</name>
</gene>
<dbReference type="CDD" id="cd01561">
    <property type="entry name" value="CBS_like"/>
    <property type="match status" value="1"/>
</dbReference>
<evidence type="ECO:0000256" key="8">
    <source>
        <dbReference type="ARBA" id="ARBA00047931"/>
    </source>
</evidence>
<dbReference type="NCBIfam" id="TIGR01139">
    <property type="entry name" value="cysK"/>
    <property type="match status" value="1"/>
</dbReference>
<organism evidence="12 13">
    <name type="scientific">Candidatus Aphodenecus pullistercoris</name>
    <dbReference type="NCBI Taxonomy" id="2840669"/>
    <lineage>
        <taxon>Bacteria</taxon>
        <taxon>Pseudomonadati</taxon>
        <taxon>Spirochaetota</taxon>
        <taxon>Spirochaetia</taxon>
        <taxon>Spirochaetales</taxon>
        <taxon>Candidatus Aphodenecus</taxon>
    </lineage>
</organism>
<dbReference type="Proteomes" id="UP000823633">
    <property type="component" value="Unassembled WGS sequence"/>
</dbReference>
<keyword evidence="4" id="KW-0028">Amino-acid biosynthesis</keyword>
<comment type="cofactor">
    <cofactor evidence="1 9">
        <name>pyridoxal 5'-phosphate</name>
        <dbReference type="ChEBI" id="CHEBI:597326"/>
    </cofactor>
</comment>
<evidence type="ECO:0000256" key="3">
    <source>
        <dbReference type="ARBA" id="ARBA00012681"/>
    </source>
</evidence>
<proteinExistence type="inferred from homology"/>
<accession>A0A9D9EC07</accession>
<evidence type="ECO:0000256" key="2">
    <source>
        <dbReference type="ARBA" id="ARBA00007103"/>
    </source>
</evidence>